<keyword evidence="3" id="KW-1185">Reference proteome</keyword>
<sequence length="131" mass="14895">MRTLVFLISITFSFTSFANVYKCMVLDGTIVDDNGKLSDLPDFYRSPLNKEFIVDKSSGKISSKTFNNHHADRIEVLAFGSKENSFKSISYYQPNTKIDYLVVNEHNESQNKSFTYYHAFGAVYSGTCVDI</sequence>
<feature type="chain" id="PRO_5045369722" evidence="1">
    <location>
        <begin position="19"/>
        <end position="131"/>
    </location>
</feature>
<reference evidence="3" key="1">
    <citation type="journal article" date="2019" name="Int. J. Syst. Evol. Microbiol.">
        <title>The Global Catalogue of Microorganisms (GCM) 10K type strain sequencing project: providing services to taxonomists for standard genome sequencing and annotation.</title>
        <authorList>
            <consortium name="The Broad Institute Genomics Platform"/>
            <consortium name="The Broad Institute Genome Sequencing Center for Infectious Disease"/>
            <person name="Wu L."/>
            <person name="Ma J."/>
        </authorList>
    </citation>
    <scope>NUCLEOTIDE SEQUENCE [LARGE SCALE GENOMIC DNA]</scope>
    <source>
        <strain evidence="3">CECT 7398</strain>
    </source>
</reference>
<evidence type="ECO:0000256" key="1">
    <source>
        <dbReference type="SAM" id="SignalP"/>
    </source>
</evidence>
<protein>
    <submittedName>
        <fullName evidence="2">Uncharacterized protein</fullName>
    </submittedName>
</protein>
<name>A0ABT8C195_9VIBR</name>
<dbReference type="Proteomes" id="UP001238540">
    <property type="component" value="Unassembled WGS sequence"/>
</dbReference>
<proteinExistence type="predicted"/>
<accession>A0ABT8C195</accession>
<dbReference type="EMBL" id="JAUFQC010000027">
    <property type="protein sequence ID" value="MDN3612434.1"/>
    <property type="molecule type" value="Genomic_DNA"/>
</dbReference>
<gene>
    <name evidence="2" type="ORF">QWZ16_22810</name>
</gene>
<evidence type="ECO:0000313" key="2">
    <source>
        <dbReference type="EMBL" id="MDN3612434.1"/>
    </source>
</evidence>
<evidence type="ECO:0000313" key="3">
    <source>
        <dbReference type="Proteomes" id="UP001238540"/>
    </source>
</evidence>
<organism evidence="2 3">
    <name type="scientific">Vibrio ostreicida</name>
    <dbReference type="NCBI Taxonomy" id="526588"/>
    <lineage>
        <taxon>Bacteria</taxon>
        <taxon>Pseudomonadati</taxon>
        <taxon>Pseudomonadota</taxon>
        <taxon>Gammaproteobacteria</taxon>
        <taxon>Vibrionales</taxon>
        <taxon>Vibrionaceae</taxon>
        <taxon>Vibrio</taxon>
    </lineage>
</organism>
<keyword evidence="1" id="KW-0732">Signal</keyword>
<dbReference type="RefSeq" id="WP_143678265.1">
    <property type="nucleotide sequence ID" value="NZ_JABEYA020000010.1"/>
</dbReference>
<feature type="signal peptide" evidence="1">
    <location>
        <begin position="1"/>
        <end position="18"/>
    </location>
</feature>
<comment type="caution">
    <text evidence="2">The sequence shown here is derived from an EMBL/GenBank/DDBJ whole genome shotgun (WGS) entry which is preliminary data.</text>
</comment>